<keyword evidence="3" id="KW-1185">Reference proteome</keyword>
<proteinExistence type="predicted"/>
<gene>
    <name evidence="2" type="ORF">IU449_18310</name>
</gene>
<protein>
    <recommendedName>
        <fullName evidence="1">DUF7691 domain-containing protein</fullName>
    </recommendedName>
</protein>
<reference evidence="2 3" key="1">
    <citation type="submission" date="2020-10" db="EMBL/GenBank/DDBJ databases">
        <title>Identification of Nocardia species via Next-generation sequencing and recognition of intraspecies genetic diversity.</title>
        <authorList>
            <person name="Li P."/>
            <person name="Li P."/>
            <person name="Lu B."/>
        </authorList>
    </citation>
    <scope>NUCLEOTIDE SEQUENCE [LARGE SCALE GENOMIC DNA]</scope>
    <source>
        <strain evidence="2 3">BJ06-0143</strain>
    </source>
</reference>
<organism evidence="2 3">
    <name type="scientific">Nocardia higoensis</name>
    <dbReference type="NCBI Taxonomy" id="228599"/>
    <lineage>
        <taxon>Bacteria</taxon>
        <taxon>Bacillati</taxon>
        <taxon>Actinomycetota</taxon>
        <taxon>Actinomycetes</taxon>
        <taxon>Mycobacteriales</taxon>
        <taxon>Nocardiaceae</taxon>
        <taxon>Nocardia</taxon>
    </lineage>
</organism>
<dbReference type="EMBL" id="JADLQN010000003">
    <property type="protein sequence ID" value="MBF6356473.1"/>
    <property type="molecule type" value="Genomic_DNA"/>
</dbReference>
<evidence type="ECO:0000313" key="2">
    <source>
        <dbReference type="EMBL" id="MBF6356473.1"/>
    </source>
</evidence>
<dbReference type="Pfam" id="PF24740">
    <property type="entry name" value="DUF7691"/>
    <property type="match status" value="1"/>
</dbReference>
<dbReference type="RefSeq" id="WP_228805164.1">
    <property type="nucleotide sequence ID" value="NZ_JADLQN010000003.1"/>
</dbReference>
<feature type="domain" description="DUF7691" evidence="1">
    <location>
        <begin position="1"/>
        <end position="195"/>
    </location>
</feature>
<comment type="caution">
    <text evidence="2">The sequence shown here is derived from an EMBL/GenBank/DDBJ whole genome shotgun (WGS) entry which is preliminary data.</text>
</comment>
<dbReference type="InterPro" id="IPR056108">
    <property type="entry name" value="DUF7691"/>
</dbReference>
<evidence type="ECO:0000259" key="1">
    <source>
        <dbReference type="Pfam" id="PF24740"/>
    </source>
</evidence>
<sequence length="197" mass="21687">MGRFVTAYLVKLDEVHDAVGSGDEGLRRTVAVHCADEIAGDRVYFESYPKSVLSIDDALRALVAGGPYNPDFSYRYNYAFRLFCKTLSIRDYGNGPYRGNWLSEVDGGLTSIGIEAISFTRFEGLRLPSNQPHLEEGGYGEWDHHDCIAALDQLAATGSDRLQELDSDTRGWVEFGLDVAAKAASRPDFGVAGFFNT</sequence>
<name>A0ABS0DIF5_9NOCA</name>
<accession>A0ABS0DIF5</accession>
<dbReference type="Proteomes" id="UP000707731">
    <property type="component" value="Unassembled WGS sequence"/>
</dbReference>
<evidence type="ECO:0000313" key="3">
    <source>
        <dbReference type="Proteomes" id="UP000707731"/>
    </source>
</evidence>